<dbReference type="Proteomes" id="UP000248961">
    <property type="component" value="Unassembled WGS sequence"/>
</dbReference>
<sequence length="239" mass="27067">RDIVLEIPPPLLGGPNRTESNAIHPIYLKGDLYPWSGFRQEVINHWQSYPWRAMPAALAAQTFPPTTATTNTEFVYAADENGLQDRWNQNIGQIMGVVFDSQRMDMRLADFKANLSDCTEVLDSVICTTGGQAIAVGEFTVFWVDSHEFQIAEYMAALGLKHGYLSIYNQTIFLKVEVPAGKRYTGLFYSDVINRSDTSVTLRQAFFYFAIKTRSDIYHTVQISRNAQWTVTGKKFVNT</sequence>
<dbReference type="GeneID" id="37196428"/>
<gene>
    <name evidence="1" type="ORF">BO97DRAFT_355503</name>
</gene>
<dbReference type="OrthoDB" id="3796275at2759"/>
<reference evidence="1 2" key="1">
    <citation type="submission" date="2018-02" db="EMBL/GenBank/DDBJ databases">
        <title>The genomes of Aspergillus section Nigri reveals drivers in fungal speciation.</title>
        <authorList>
            <consortium name="DOE Joint Genome Institute"/>
            <person name="Vesth T.C."/>
            <person name="Nybo J."/>
            <person name="Theobald S."/>
            <person name="Brandl J."/>
            <person name="Frisvad J.C."/>
            <person name="Nielsen K.F."/>
            <person name="Lyhne E.K."/>
            <person name="Kogle M.E."/>
            <person name="Kuo A."/>
            <person name="Riley R."/>
            <person name="Clum A."/>
            <person name="Nolan M."/>
            <person name="Lipzen A."/>
            <person name="Salamov A."/>
            <person name="Henrissat B."/>
            <person name="Wiebenga A."/>
            <person name="De vries R.P."/>
            <person name="Grigoriev I.V."/>
            <person name="Mortensen U.H."/>
            <person name="Andersen M.R."/>
            <person name="Baker S.E."/>
        </authorList>
    </citation>
    <scope>NUCLEOTIDE SEQUENCE [LARGE SCALE GENOMIC DNA]</scope>
    <source>
        <strain evidence="1 2">CBS 101889</strain>
    </source>
</reference>
<organism evidence="1 2">
    <name type="scientific">Aspergillus homomorphus (strain CBS 101889)</name>
    <dbReference type="NCBI Taxonomy" id="1450537"/>
    <lineage>
        <taxon>Eukaryota</taxon>
        <taxon>Fungi</taxon>
        <taxon>Dikarya</taxon>
        <taxon>Ascomycota</taxon>
        <taxon>Pezizomycotina</taxon>
        <taxon>Eurotiomycetes</taxon>
        <taxon>Eurotiomycetidae</taxon>
        <taxon>Eurotiales</taxon>
        <taxon>Aspergillaceae</taxon>
        <taxon>Aspergillus</taxon>
        <taxon>Aspergillus subgen. Circumdati</taxon>
    </lineage>
</organism>
<feature type="non-terminal residue" evidence="1">
    <location>
        <position position="1"/>
    </location>
</feature>
<dbReference type="AlphaFoldDB" id="A0A395HKT2"/>
<keyword evidence="2" id="KW-1185">Reference proteome</keyword>
<evidence type="ECO:0000313" key="1">
    <source>
        <dbReference type="EMBL" id="RAL07825.1"/>
    </source>
</evidence>
<evidence type="ECO:0000313" key="2">
    <source>
        <dbReference type="Proteomes" id="UP000248961"/>
    </source>
</evidence>
<dbReference type="RefSeq" id="XP_025546979.1">
    <property type="nucleotide sequence ID" value="XM_025692139.1"/>
</dbReference>
<name>A0A395HKT2_ASPHC</name>
<accession>A0A395HKT2</accession>
<proteinExistence type="predicted"/>
<dbReference type="EMBL" id="KZ824324">
    <property type="protein sequence ID" value="RAL07825.1"/>
    <property type="molecule type" value="Genomic_DNA"/>
</dbReference>
<dbReference type="VEuPathDB" id="FungiDB:BO97DRAFT_355503"/>
<protein>
    <submittedName>
        <fullName evidence="1">Uncharacterized protein</fullName>
    </submittedName>
</protein>